<keyword evidence="2" id="KW-1185">Reference proteome</keyword>
<dbReference type="EMBL" id="AEPV01000011">
    <property type="protein sequence ID" value="EFU74860.1"/>
    <property type="molecule type" value="Genomic_DNA"/>
</dbReference>
<dbReference type="Proteomes" id="UP000010296">
    <property type="component" value="Unassembled WGS sequence"/>
</dbReference>
<gene>
    <name evidence="1" type="ORF">HMPREF9088_0319</name>
</gene>
<comment type="caution">
    <text evidence="1">The sequence shown here is derived from an EMBL/GenBank/DDBJ whole genome shotgun (WGS) entry which is preliminary data.</text>
</comment>
<proteinExistence type="predicted"/>
<reference evidence="1 2" key="1">
    <citation type="submission" date="2010-12" db="EMBL/GenBank/DDBJ databases">
        <authorList>
            <person name="Muzny D."/>
            <person name="Qin X."/>
            <person name="Deng J."/>
            <person name="Jiang H."/>
            <person name="Liu Y."/>
            <person name="Qu J."/>
            <person name="Song X.-Z."/>
            <person name="Zhang L."/>
            <person name="Thornton R."/>
            <person name="Coyle M."/>
            <person name="Francisco L."/>
            <person name="Jackson L."/>
            <person name="Javaid M."/>
            <person name="Korchina V."/>
            <person name="Kovar C."/>
            <person name="Mata R."/>
            <person name="Mathew T."/>
            <person name="Ngo R."/>
            <person name="Nguyen L."/>
            <person name="Nguyen N."/>
            <person name="Okwuonu G."/>
            <person name="Ongeri F."/>
            <person name="Pham C."/>
            <person name="Simmons D."/>
            <person name="Wilczek-Boney K."/>
            <person name="Hale W."/>
            <person name="Jakkamsetti A."/>
            <person name="Pham P."/>
            <person name="Ruth R."/>
            <person name="San Lucas F."/>
            <person name="Warren J."/>
            <person name="Zhang J."/>
            <person name="Zhao Z."/>
            <person name="Zhou C."/>
            <person name="Zhu D."/>
            <person name="Lee S."/>
            <person name="Bess C."/>
            <person name="Blankenburg K."/>
            <person name="Forbes L."/>
            <person name="Fu Q."/>
            <person name="Gubbala S."/>
            <person name="Hirani K."/>
            <person name="Jayaseelan J.C."/>
            <person name="Lara F."/>
            <person name="Munidasa M."/>
            <person name="Palculict T."/>
            <person name="Patil S."/>
            <person name="Pu L.-L."/>
            <person name="Saada N."/>
            <person name="Tang L."/>
            <person name="Weissenberger G."/>
            <person name="Zhu Y."/>
            <person name="Hemphill L."/>
            <person name="Shang Y."/>
            <person name="Youmans B."/>
            <person name="Ayvaz T."/>
            <person name="Ross M."/>
            <person name="Santibanez J."/>
            <person name="Aqrawi P."/>
            <person name="Gross S."/>
            <person name="Joshi V."/>
            <person name="Fowler G."/>
            <person name="Nazareth L."/>
            <person name="Reid J."/>
            <person name="Worley K."/>
            <person name="Petrosino J."/>
            <person name="Highlander S."/>
            <person name="Gibbs R."/>
        </authorList>
    </citation>
    <scope>NUCLEOTIDE SEQUENCE [LARGE SCALE GENOMIC DNA]</scope>
    <source>
        <strain evidence="2">DSM 15952 / CCUG 50447 / LMG 22039 / TP 1.5</strain>
    </source>
</reference>
<evidence type="ECO:0000313" key="2">
    <source>
        <dbReference type="Proteomes" id="UP000010296"/>
    </source>
</evidence>
<protein>
    <submittedName>
        <fullName evidence="1">Uncharacterized protein</fullName>
    </submittedName>
</protein>
<sequence length="42" mass="4584">METSFGSFRTVTKTVAEVPFMRGIEKGLSTESILLAGFFGIK</sequence>
<name>E6LD79_ENTI1</name>
<accession>E6LD79</accession>
<dbReference type="AlphaFoldDB" id="E6LD79"/>
<dbReference type="HOGENOM" id="CLU_3251173_0_0_9"/>
<evidence type="ECO:0000313" key="1">
    <source>
        <dbReference type="EMBL" id="EFU74860.1"/>
    </source>
</evidence>
<organism evidence="1 2">
    <name type="scientific">Enterococcus italicus (strain DSM 15952 / CCUG 50447 / LMG 22039 / TP 1.5)</name>
    <dbReference type="NCBI Taxonomy" id="888064"/>
    <lineage>
        <taxon>Bacteria</taxon>
        <taxon>Bacillati</taxon>
        <taxon>Bacillota</taxon>
        <taxon>Bacilli</taxon>
        <taxon>Lactobacillales</taxon>
        <taxon>Enterococcaceae</taxon>
        <taxon>Enterococcus</taxon>
    </lineage>
</organism>